<evidence type="ECO:0000256" key="1">
    <source>
        <dbReference type="SAM" id="Phobius"/>
    </source>
</evidence>
<dbReference type="PANTHER" id="PTHR33371:SF18">
    <property type="entry name" value="MCE-FAMILY PROTEIN MCE3C"/>
    <property type="match status" value="1"/>
</dbReference>
<name>U5EJN4_NOCAS</name>
<dbReference type="eggNOG" id="COG1463">
    <property type="taxonomic scope" value="Bacteria"/>
</dbReference>
<dbReference type="OrthoDB" id="3456055at2"/>
<keyword evidence="5" id="KW-1185">Reference proteome</keyword>
<dbReference type="InterPro" id="IPR005693">
    <property type="entry name" value="Mce"/>
</dbReference>
<dbReference type="EMBL" id="BAFO02000032">
    <property type="protein sequence ID" value="GAD86548.1"/>
    <property type="molecule type" value="Genomic_DNA"/>
</dbReference>
<dbReference type="STRING" id="1824.SAMN05444423_10278"/>
<dbReference type="PANTHER" id="PTHR33371">
    <property type="entry name" value="INTERMEMBRANE PHOSPHOLIPID TRANSPORT SYSTEM BINDING PROTEIN MLAD-RELATED"/>
    <property type="match status" value="1"/>
</dbReference>
<reference evidence="4 5" key="1">
    <citation type="journal article" date="2014" name="BMC Genomics">
        <title>Genome based analysis of type-I polyketide synthase and nonribosomal peptide synthetase gene clusters in seven strains of five representative Nocardia species.</title>
        <authorList>
            <person name="Komaki H."/>
            <person name="Ichikawa N."/>
            <person name="Hosoyama A."/>
            <person name="Takahashi-Nakaguchi A."/>
            <person name="Matsuzawa T."/>
            <person name="Suzuki K."/>
            <person name="Fujita N."/>
            <person name="Gonoi T."/>
        </authorList>
    </citation>
    <scope>NUCLEOTIDE SEQUENCE [LARGE SCALE GENOMIC DNA]</scope>
    <source>
        <strain evidence="4 5">NBRC 15531</strain>
    </source>
</reference>
<dbReference type="Pfam" id="PF02470">
    <property type="entry name" value="MlaD"/>
    <property type="match status" value="1"/>
</dbReference>
<evidence type="ECO:0000259" key="2">
    <source>
        <dbReference type="Pfam" id="PF02470"/>
    </source>
</evidence>
<evidence type="ECO:0000259" key="3">
    <source>
        <dbReference type="Pfam" id="PF11887"/>
    </source>
</evidence>
<dbReference type="InterPro" id="IPR052336">
    <property type="entry name" value="MlaD_Phospholipid_Transporter"/>
</dbReference>
<comment type="caution">
    <text evidence="4">The sequence shown here is derived from an EMBL/GenBank/DDBJ whole genome shotgun (WGS) entry which is preliminary data.</text>
</comment>
<dbReference type="GO" id="GO:0005576">
    <property type="term" value="C:extracellular region"/>
    <property type="evidence" value="ECO:0007669"/>
    <property type="project" value="TreeGrafter"/>
</dbReference>
<dbReference type="Proteomes" id="UP000017048">
    <property type="component" value="Unassembled WGS sequence"/>
</dbReference>
<keyword evidence="1" id="KW-0812">Transmembrane</keyword>
<accession>U5EJN4</accession>
<feature type="transmembrane region" description="Helical" evidence="1">
    <location>
        <begin position="42"/>
        <end position="62"/>
    </location>
</feature>
<evidence type="ECO:0000313" key="5">
    <source>
        <dbReference type="Proteomes" id="UP000017048"/>
    </source>
</evidence>
<feature type="domain" description="Mce/MlaD" evidence="2">
    <location>
        <begin position="69"/>
        <end position="144"/>
    </location>
</feature>
<dbReference type="NCBIfam" id="TIGR00996">
    <property type="entry name" value="Mtu_fam_mce"/>
    <property type="match status" value="1"/>
</dbReference>
<keyword evidence="1" id="KW-1133">Transmembrane helix</keyword>
<proteinExistence type="predicted"/>
<feature type="domain" description="Mammalian cell entry C-terminal" evidence="3">
    <location>
        <begin position="181"/>
        <end position="336"/>
    </location>
</feature>
<sequence length="363" mass="39227">MTSTRPPERLTRVIDDILTTLRLPTVGRMWQAIPSYSGNRHWWLGVGAGAVVVVLLFGSSALTRFDLGSRTVHAEFAQTAGLRAGDSVDIAGIEVGTVKSTRLAGDRIEAALAIDSEIRVGDDAKAAIKMSTILGRMHVELDPGAPSAPRSRRIPLERTEVPYNLAKVVDDDKYTHSFEHLERMDPVALRASLDALARQLGDSPQLTAAALDSVGSLAAVISDRRDEVERLLRNIDKVSSVVSDNQNAVLLLLTRGQAIGDAVARRQSLVTELLDSIAALSADLQAMGVENAGQLAPLIADLNTMSAGLQNNKANLDNLFQIMPVTLRQFNNSLGNGPYGEIYLPWMFPDNWLCAVQAVEGCR</sequence>
<dbReference type="GeneID" id="91517125"/>
<gene>
    <name evidence="4" type="primary">mceC</name>
    <name evidence="4" type="ORF">NCAST_32_10350</name>
</gene>
<organism evidence="4 5">
    <name type="scientific">Nocardia asteroides NBRC 15531</name>
    <dbReference type="NCBI Taxonomy" id="1110697"/>
    <lineage>
        <taxon>Bacteria</taxon>
        <taxon>Bacillati</taxon>
        <taxon>Actinomycetota</taxon>
        <taxon>Actinomycetes</taxon>
        <taxon>Mycobacteriales</taxon>
        <taxon>Nocardiaceae</taxon>
        <taxon>Nocardia</taxon>
    </lineage>
</organism>
<dbReference type="RefSeq" id="WP_019046687.1">
    <property type="nucleotide sequence ID" value="NZ_BAFO02000032.1"/>
</dbReference>
<dbReference type="AlphaFoldDB" id="U5EJN4"/>
<dbReference type="PRINTS" id="PR01782">
    <property type="entry name" value="MCEVIRFACTOR"/>
</dbReference>
<dbReference type="InterPro" id="IPR003399">
    <property type="entry name" value="Mce/MlaD"/>
</dbReference>
<keyword evidence="1" id="KW-0472">Membrane</keyword>
<dbReference type="Pfam" id="PF11887">
    <property type="entry name" value="Mce4_CUP1"/>
    <property type="match status" value="1"/>
</dbReference>
<evidence type="ECO:0000313" key="4">
    <source>
        <dbReference type="EMBL" id="GAD86548.1"/>
    </source>
</evidence>
<dbReference type="InterPro" id="IPR024516">
    <property type="entry name" value="Mce_C"/>
</dbReference>
<protein>
    <submittedName>
        <fullName evidence="4">Mce family protein</fullName>
    </submittedName>
</protein>